<protein>
    <recommendedName>
        <fullName evidence="2">Copper homeostasis protein cutC homolog</fullName>
    </recommendedName>
</protein>
<keyword evidence="4" id="KW-1185">Reference proteome</keyword>
<organism evidence="3 4">
    <name type="scientific">Diplocarpon coronariae</name>
    <dbReference type="NCBI Taxonomy" id="2795749"/>
    <lineage>
        <taxon>Eukaryota</taxon>
        <taxon>Fungi</taxon>
        <taxon>Dikarya</taxon>
        <taxon>Ascomycota</taxon>
        <taxon>Pezizomycotina</taxon>
        <taxon>Leotiomycetes</taxon>
        <taxon>Helotiales</taxon>
        <taxon>Drepanopezizaceae</taxon>
        <taxon>Diplocarpon</taxon>
    </lineage>
</organism>
<evidence type="ECO:0000313" key="3">
    <source>
        <dbReference type="EMBL" id="OWP05264.1"/>
    </source>
</evidence>
<name>A0A218ZC00_9HELO</name>
<dbReference type="Proteomes" id="UP000242519">
    <property type="component" value="Unassembled WGS sequence"/>
</dbReference>
<dbReference type="GO" id="GO:0005507">
    <property type="term" value="F:copper ion binding"/>
    <property type="evidence" value="ECO:0007669"/>
    <property type="project" value="TreeGrafter"/>
</dbReference>
<gene>
    <name evidence="3" type="ORF">B2J93_8006</name>
</gene>
<dbReference type="AlphaFoldDB" id="A0A218ZC00"/>
<accession>A0A218ZC00</accession>
<dbReference type="InParanoid" id="A0A218ZC00"/>
<comment type="similarity">
    <text evidence="1">Belongs to the CutC family.</text>
</comment>
<dbReference type="PANTHER" id="PTHR12598:SF0">
    <property type="entry name" value="COPPER HOMEOSTASIS PROTEIN CUTC HOMOLOG"/>
    <property type="match status" value="1"/>
</dbReference>
<evidence type="ECO:0000256" key="2">
    <source>
        <dbReference type="ARBA" id="ARBA00019014"/>
    </source>
</evidence>
<reference evidence="3 4" key="1">
    <citation type="submission" date="2017-04" db="EMBL/GenBank/DDBJ databases">
        <title>Draft genome sequence of Marssonina coronaria NL1: causal agent of apple blotch.</title>
        <authorList>
            <person name="Cheng Q."/>
        </authorList>
    </citation>
    <scope>NUCLEOTIDE SEQUENCE [LARGE SCALE GENOMIC DNA]</scope>
    <source>
        <strain evidence="3 4">NL1</strain>
    </source>
</reference>
<dbReference type="SUPFAM" id="SSF110395">
    <property type="entry name" value="CutC-like"/>
    <property type="match status" value="1"/>
</dbReference>
<proteinExistence type="inferred from homology"/>
<dbReference type="PANTHER" id="PTHR12598">
    <property type="entry name" value="COPPER HOMEOSTASIS PROTEIN CUTC"/>
    <property type="match status" value="1"/>
</dbReference>
<dbReference type="OrthoDB" id="7392499at2759"/>
<evidence type="ECO:0000313" key="4">
    <source>
        <dbReference type="Proteomes" id="UP000242519"/>
    </source>
</evidence>
<evidence type="ECO:0000256" key="1">
    <source>
        <dbReference type="ARBA" id="ARBA00007768"/>
    </source>
</evidence>
<sequence>MPSLEIASFNAESALLAQANGANRVELCAEQSLGGVSPSVATLQALKQSVTIPIYVMLRPRGGNFIYTGAELACMRLDLERFKAAGADGFVFGILTEEGKVDTERCRDLVLLAEGMPCTFHRAFDEIPEEGQQDALLDLVKAGFRNVLTSGGEANAVEGKEALKKLVLASRQKINIIVGGGVRSGNLETLKETKAEWFHSSAVLGGGDVADGREVGELSRLLDL</sequence>
<dbReference type="InterPro" id="IPR005627">
    <property type="entry name" value="CutC-like"/>
</dbReference>
<dbReference type="EMBL" id="MZNU01000076">
    <property type="protein sequence ID" value="OWP05264.1"/>
    <property type="molecule type" value="Genomic_DNA"/>
</dbReference>
<dbReference type="Pfam" id="PF03932">
    <property type="entry name" value="CutC"/>
    <property type="match status" value="1"/>
</dbReference>
<comment type="caution">
    <text evidence="3">The sequence shown here is derived from an EMBL/GenBank/DDBJ whole genome shotgun (WGS) entry which is preliminary data.</text>
</comment>
<dbReference type="HAMAP" id="MF_00795">
    <property type="entry name" value="CutC"/>
    <property type="match status" value="1"/>
</dbReference>
<dbReference type="InterPro" id="IPR036822">
    <property type="entry name" value="CutC-like_dom_sf"/>
</dbReference>
<dbReference type="STRING" id="503106.A0A218ZC00"/>
<dbReference type="Gene3D" id="3.20.20.380">
    <property type="entry name" value="Copper homeostasis (CutC) domain"/>
    <property type="match status" value="1"/>
</dbReference>